<comment type="caution">
    <text evidence="1">The sequence shown here is derived from an EMBL/GenBank/DDBJ whole genome shotgun (WGS) entry which is preliminary data.</text>
</comment>
<feature type="non-terminal residue" evidence="1">
    <location>
        <position position="66"/>
    </location>
</feature>
<dbReference type="Proteomes" id="UP000236291">
    <property type="component" value="Unassembled WGS sequence"/>
</dbReference>
<organism evidence="1 2">
    <name type="scientific">Trifolium pratense</name>
    <name type="common">Red clover</name>
    <dbReference type="NCBI Taxonomy" id="57577"/>
    <lineage>
        <taxon>Eukaryota</taxon>
        <taxon>Viridiplantae</taxon>
        <taxon>Streptophyta</taxon>
        <taxon>Embryophyta</taxon>
        <taxon>Tracheophyta</taxon>
        <taxon>Spermatophyta</taxon>
        <taxon>Magnoliopsida</taxon>
        <taxon>eudicotyledons</taxon>
        <taxon>Gunneridae</taxon>
        <taxon>Pentapetalae</taxon>
        <taxon>rosids</taxon>
        <taxon>fabids</taxon>
        <taxon>Fabales</taxon>
        <taxon>Fabaceae</taxon>
        <taxon>Papilionoideae</taxon>
        <taxon>50 kb inversion clade</taxon>
        <taxon>NPAAA clade</taxon>
        <taxon>Hologalegina</taxon>
        <taxon>IRL clade</taxon>
        <taxon>Trifolieae</taxon>
        <taxon>Trifolium</taxon>
    </lineage>
</organism>
<sequence length="66" mass="7670">MEVEVVVVVKMEIEMEVEVEVMNIFSEMMELVQLDSNCNNVILILTSLSRFVTPSYCMLSFLYEID</sequence>
<proteinExistence type="predicted"/>
<reference evidence="1 2" key="2">
    <citation type="journal article" date="2017" name="Front. Plant Sci.">
        <title>Gene Classification and Mining of Molecular Markers Useful in Red Clover (Trifolium pratense) Breeding.</title>
        <authorList>
            <person name="Istvanek J."/>
            <person name="Dluhosova J."/>
            <person name="Dluhos P."/>
            <person name="Patkova L."/>
            <person name="Nedelnik J."/>
            <person name="Repkova J."/>
        </authorList>
    </citation>
    <scope>NUCLEOTIDE SEQUENCE [LARGE SCALE GENOMIC DNA]</scope>
    <source>
        <strain evidence="2">cv. Tatra</strain>
        <tissue evidence="1">Young leaves</tissue>
    </source>
</reference>
<evidence type="ECO:0000313" key="2">
    <source>
        <dbReference type="Proteomes" id="UP000236291"/>
    </source>
</evidence>
<protein>
    <submittedName>
        <fullName evidence="1">Uncharacterized protein</fullName>
    </submittedName>
</protein>
<name>A0A2K3KMQ4_TRIPR</name>
<reference evidence="1 2" key="1">
    <citation type="journal article" date="2014" name="Am. J. Bot.">
        <title>Genome assembly and annotation for red clover (Trifolium pratense; Fabaceae).</title>
        <authorList>
            <person name="Istvanek J."/>
            <person name="Jaros M."/>
            <person name="Krenek A."/>
            <person name="Repkova J."/>
        </authorList>
    </citation>
    <scope>NUCLEOTIDE SEQUENCE [LARGE SCALE GENOMIC DNA]</scope>
    <source>
        <strain evidence="2">cv. Tatra</strain>
        <tissue evidence="1">Young leaves</tissue>
    </source>
</reference>
<dbReference type="EMBL" id="ASHM01211174">
    <property type="protein sequence ID" value="PNX67536.1"/>
    <property type="molecule type" value="Genomic_DNA"/>
</dbReference>
<evidence type="ECO:0000313" key="1">
    <source>
        <dbReference type="EMBL" id="PNX67536.1"/>
    </source>
</evidence>
<accession>A0A2K3KMQ4</accession>
<gene>
    <name evidence="1" type="ORF">L195_g063562</name>
</gene>
<dbReference type="AlphaFoldDB" id="A0A2K3KMQ4"/>